<accession>A0A8J5WVD8</accession>
<evidence type="ECO:0000256" key="1">
    <source>
        <dbReference type="ARBA" id="ARBA00005536"/>
    </source>
</evidence>
<comment type="similarity">
    <text evidence="1">Belongs to the IST1 family.</text>
</comment>
<protein>
    <recommendedName>
        <fullName evidence="4">IST1-like protein</fullName>
    </recommendedName>
</protein>
<evidence type="ECO:0000313" key="3">
    <source>
        <dbReference type="Proteomes" id="UP000729402"/>
    </source>
</evidence>
<dbReference type="InterPro" id="IPR005061">
    <property type="entry name" value="Ist1"/>
</dbReference>
<dbReference type="OrthoDB" id="29853at2759"/>
<dbReference type="Proteomes" id="UP000729402">
    <property type="component" value="Unassembled WGS sequence"/>
</dbReference>
<dbReference type="FunFam" id="1.20.1260.60:FF:000002">
    <property type="entry name" value="Vacuolar protein sorting-associated protein IST1"/>
    <property type="match status" value="1"/>
</dbReference>
<reference evidence="2" key="1">
    <citation type="journal article" date="2021" name="bioRxiv">
        <title>Whole Genome Assembly and Annotation of Northern Wild Rice, Zizania palustris L., Supports a Whole Genome Duplication in the Zizania Genus.</title>
        <authorList>
            <person name="Haas M."/>
            <person name="Kono T."/>
            <person name="Macchietto M."/>
            <person name="Millas R."/>
            <person name="McGilp L."/>
            <person name="Shao M."/>
            <person name="Duquette J."/>
            <person name="Hirsch C.N."/>
            <person name="Kimball J."/>
        </authorList>
    </citation>
    <scope>NUCLEOTIDE SEQUENCE</scope>
    <source>
        <tissue evidence="2">Fresh leaf tissue</tissue>
    </source>
</reference>
<dbReference type="PANTHER" id="PTHR12161:SF26">
    <property type="entry name" value="EXPRESSED PROTEIN"/>
    <property type="match status" value="1"/>
</dbReference>
<dbReference type="PANTHER" id="PTHR12161">
    <property type="entry name" value="IST1 FAMILY MEMBER"/>
    <property type="match status" value="1"/>
</dbReference>
<name>A0A8J5WVD8_ZIZPA</name>
<evidence type="ECO:0008006" key="4">
    <source>
        <dbReference type="Google" id="ProtNLM"/>
    </source>
</evidence>
<organism evidence="2 3">
    <name type="scientific">Zizania palustris</name>
    <name type="common">Northern wild rice</name>
    <dbReference type="NCBI Taxonomy" id="103762"/>
    <lineage>
        <taxon>Eukaryota</taxon>
        <taxon>Viridiplantae</taxon>
        <taxon>Streptophyta</taxon>
        <taxon>Embryophyta</taxon>
        <taxon>Tracheophyta</taxon>
        <taxon>Spermatophyta</taxon>
        <taxon>Magnoliopsida</taxon>
        <taxon>Liliopsida</taxon>
        <taxon>Poales</taxon>
        <taxon>Poaceae</taxon>
        <taxon>BOP clade</taxon>
        <taxon>Oryzoideae</taxon>
        <taxon>Oryzeae</taxon>
        <taxon>Zizaniinae</taxon>
        <taxon>Zizania</taxon>
    </lineage>
</organism>
<dbReference type="EMBL" id="JAAALK010000079">
    <property type="protein sequence ID" value="KAG8096720.1"/>
    <property type="molecule type" value="Genomic_DNA"/>
</dbReference>
<dbReference type="Pfam" id="PF03398">
    <property type="entry name" value="Ist1"/>
    <property type="match status" value="1"/>
</dbReference>
<evidence type="ECO:0000313" key="2">
    <source>
        <dbReference type="EMBL" id="KAG8096720.1"/>
    </source>
</evidence>
<proteinExistence type="inferred from homology"/>
<dbReference type="GO" id="GO:0015031">
    <property type="term" value="P:protein transport"/>
    <property type="evidence" value="ECO:0007669"/>
    <property type="project" value="InterPro"/>
</dbReference>
<comment type="caution">
    <text evidence="2">The sequence shown here is derived from an EMBL/GenBank/DDBJ whole genome shotgun (WGS) entry which is preliminary data.</text>
</comment>
<dbReference type="AlphaFoldDB" id="A0A8J5WVD8"/>
<reference evidence="2" key="2">
    <citation type="submission" date="2021-02" db="EMBL/GenBank/DDBJ databases">
        <authorList>
            <person name="Kimball J.A."/>
            <person name="Haas M.W."/>
            <person name="Macchietto M."/>
            <person name="Kono T."/>
            <person name="Duquette J."/>
            <person name="Shao M."/>
        </authorList>
    </citation>
    <scope>NUCLEOTIDE SEQUENCE</scope>
    <source>
        <tissue evidence="2">Fresh leaf tissue</tissue>
    </source>
</reference>
<gene>
    <name evidence="2" type="ORF">GUJ93_ZPchr0013g34139</name>
</gene>
<sequence>MGFIHRKTSKQTRKLKTLLRLAISRVAVARRPRLARKSIATSDVGQLLALGHIDRAIHRVELVIQEGNMLEAFEMIELYCKRLIEKSEDLENPSECAEEIREAAAGLMFATGWCGDLPELLFAHAILTDKFGNDFASAAKNGTNIVDPLLVWKFTGNATNMELKNKVAKEIATKNMILLNFSEMTKANEDGEVPYHQDLELGMP</sequence>
<keyword evidence="3" id="KW-1185">Reference proteome</keyword>